<accession>A0A8H7ZYG5</accession>
<protein>
    <submittedName>
        <fullName evidence="1">Uncharacterized protein</fullName>
    </submittedName>
</protein>
<gene>
    <name evidence="1" type="ORF">BJ554DRAFT_6101</name>
</gene>
<reference evidence="1 2" key="1">
    <citation type="journal article" name="Sci. Rep.">
        <title>Genome-scale phylogenetic analyses confirm Olpidium as the closest living zoosporic fungus to the non-flagellated, terrestrial fungi.</title>
        <authorList>
            <person name="Chang Y."/>
            <person name="Rochon D."/>
            <person name="Sekimoto S."/>
            <person name="Wang Y."/>
            <person name="Chovatia M."/>
            <person name="Sandor L."/>
            <person name="Salamov A."/>
            <person name="Grigoriev I.V."/>
            <person name="Stajich J.E."/>
            <person name="Spatafora J.W."/>
        </authorList>
    </citation>
    <scope>NUCLEOTIDE SEQUENCE [LARGE SCALE GENOMIC DNA]</scope>
    <source>
        <strain evidence="1">S191</strain>
    </source>
</reference>
<dbReference type="Proteomes" id="UP000673691">
    <property type="component" value="Unassembled WGS sequence"/>
</dbReference>
<sequence>MTSGRTGLLSGAVSTHVEVQDWYIDVVQQLRVVLDRIAAREENDDLLLEVLFQEREEEEEPLFRIAHHVALLQSLRCGDLFVLVNVNRNPGEVFDLGGLRGGEEHRLAIWKHQA</sequence>
<evidence type="ECO:0000313" key="2">
    <source>
        <dbReference type="Proteomes" id="UP000673691"/>
    </source>
</evidence>
<organism evidence="1 2">
    <name type="scientific">Olpidium bornovanus</name>
    <dbReference type="NCBI Taxonomy" id="278681"/>
    <lineage>
        <taxon>Eukaryota</taxon>
        <taxon>Fungi</taxon>
        <taxon>Fungi incertae sedis</taxon>
        <taxon>Olpidiomycota</taxon>
        <taxon>Olpidiomycotina</taxon>
        <taxon>Olpidiomycetes</taxon>
        <taxon>Olpidiales</taxon>
        <taxon>Olpidiaceae</taxon>
        <taxon>Olpidium</taxon>
    </lineage>
</organism>
<dbReference type="AlphaFoldDB" id="A0A8H7ZYG5"/>
<dbReference type="EMBL" id="JAEFCI010003312">
    <property type="protein sequence ID" value="KAG5461665.1"/>
    <property type="molecule type" value="Genomic_DNA"/>
</dbReference>
<name>A0A8H7ZYG5_9FUNG</name>
<proteinExistence type="predicted"/>
<keyword evidence="2" id="KW-1185">Reference proteome</keyword>
<evidence type="ECO:0000313" key="1">
    <source>
        <dbReference type="EMBL" id="KAG5461665.1"/>
    </source>
</evidence>
<comment type="caution">
    <text evidence="1">The sequence shown here is derived from an EMBL/GenBank/DDBJ whole genome shotgun (WGS) entry which is preliminary data.</text>
</comment>